<dbReference type="RefSeq" id="WP_418160420.1">
    <property type="nucleotide sequence ID" value="NZ_JBBLZC010000016.1"/>
</dbReference>
<keyword evidence="2" id="KW-1185">Reference proteome</keyword>
<name>A0ABU8XTP3_9PROT</name>
<gene>
    <name evidence="1" type="ORF">U1T56_15545</name>
</gene>
<proteinExistence type="predicted"/>
<evidence type="ECO:0000313" key="2">
    <source>
        <dbReference type="Proteomes" id="UP001375743"/>
    </source>
</evidence>
<reference evidence="1 2" key="1">
    <citation type="submission" date="2024-01" db="EMBL/GenBank/DDBJ databases">
        <title>Multi-omics insights into the function and evolution of sodium benzoate biodegradation pathways in Benzoatithermus flavus gen. nov., sp. nov. from hot spring.</title>
        <authorList>
            <person name="Hu C.-J."/>
            <person name="Li W.-J."/>
        </authorList>
    </citation>
    <scope>NUCLEOTIDE SEQUENCE [LARGE SCALE GENOMIC DNA]</scope>
    <source>
        <strain evidence="1 2">SYSU G07066</strain>
    </source>
</reference>
<comment type="caution">
    <text evidence="1">The sequence shown here is derived from an EMBL/GenBank/DDBJ whole genome shotgun (WGS) entry which is preliminary data.</text>
</comment>
<protein>
    <submittedName>
        <fullName evidence="1">Uncharacterized protein</fullName>
    </submittedName>
</protein>
<accession>A0ABU8XTP3</accession>
<dbReference type="EMBL" id="JBBLZC010000016">
    <property type="protein sequence ID" value="MEK0084568.1"/>
    <property type="molecule type" value="Genomic_DNA"/>
</dbReference>
<evidence type="ECO:0000313" key="1">
    <source>
        <dbReference type="EMBL" id="MEK0084568.1"/>
    </source>
</evidence>
<sequence length="71" mass="8020">MAPTHDPLSVLPQWLIDRLLAGRFATMRPTSYAPVLTRLQRGLPAMGGDRRRRPRILSGEAWRGRVLDLEG</sequence>
<organism evidence="1 2">
    <name type="scientific">Benzoatithermus flavus</name>
    <dbReference type="NCBI Taxonomy" id="3108223"/>
    <lineage>
        <taxon>Bacteria</taxon>
        <taxon>Pseudomonadati</taxon>
        <taxon>Pseudomonadota</taxon>
        <taxon>Alphaproteobacteria</taxon>
        <taxon>Geminicoccales</taxon>
        <taxon>Geminicoccaceae</taxon>
        <taxon>Benzoatithermus</taxon>
    </lineage>
</organism>
<dbReference type="Proteomes" id="UP001375743">
    <property type="component" value="Unassembled WGS sequence"/>
</dbReference>